<evidence type="ECO:0000256" key="1">
    <source>
        <dbReference type="ARBA" id="ARBA00022741"/>
    </source>
</evidence>
<keyword evidence="5" id="KW-0347">Helicase</keyword>
<reference evidence="5 6" key="1">
    <citation type="submission" date="2019-07" db="EMBL/GenBank/DDBJ databases">
        <title>Whole genome shotgun sequence of Cellulomonas soli NBRC 109434.</title>
        <authorList>
            <person name="Hosoyama A."/>
            <person name="Uohara A."/>
            <person name="Ohji S."/>
            <person name="Ichikawa N."/>
        </authorList>
    </citation>
    <scope>NUCLEOTIDE SEQUENCE [LARGE SCALE GENOMIC DNA]</scope>
    <source>
        <strain evidence="5 6">NBRC 109434</strain>
    </source>
</reference>
<dbReference type="GO" id="GO:0043138">
    <property type="term" value="F:3'-5' DNA helicase activity"/>
    <property type="evidence" value="ECO:0007669"/>
    <property type="project" value="TreeGrafter"/>
</dbReference>
<dbReference type="GO" id="GO:0005524">
    <property type="term" value="F:ATP binding"/>
    <property type="evidence" value="ECO:0007669"/>
    <property type="project" value="UniProtKB-KW"/>
</dbReference>
<dbReference type="PANTHER" id="PTHR47957">
    <property type="entry name" value="ATP-DEPENDENT HELICASE HRQ1"/>
    <property type="match status" value="1"/>
</dbReference>
<dbReference type="InterPro" id="IPR014001">
    <property type="entry name" value="Helicase_ATP-bd"/>
</dbReference>
<proteinExistence type="predicted"/>
<comment type="caution">
    <text evidence="5">The sequence shown here is derived from an EMBL/GenBank/DDBJ whole genome shotgun (WGS) entry which is preliminary data.</text>
</comment>
<dbReference type="GO" id="GO:0036297">
    <property type="term" value="P:interstrand cross-link repair"/>
    <property type="evidence" value="ECO:0007669"/>
    <property type="project" value="TreeGrafter"/>
</dbReference>
<gene>
    <name evidence="5" type="ORF">CSO01_22110</name>
</gene>
<keyword evidence="1" id="KW-0547">Nucleotide-binding</keyword>
<dbReference type="Gene3D" id="3.40.50.300">
    <property type="entry name" value="P-loop containing nucleotide triphosphate hydrolases"/>
    <property type="match status" value="2"/>
</dbReference>
<accession>A0A512PE82</accession>
<feature type="domain" description="Helicase C-terminal" evidence="4">
    <location>
        <begin position="971"/>
        <end position="1144"/>
    </location>
</feature>
<dbReference type="PROSITE" id="PS51192">
    <property type="entry name" value="HELICASE_ATP_BIND_1"/>
    <property type="match status" value="1"/>
</dbReference>
<dbReference type="Proteomes" id="UP000321798">
    <property type="component" value="Unassembled WGS sequence"/>
</dbReference>
<dbReference type="PROSITE" id="PS51194">
    <property type="entry name" value="HELICASE_CTER"/>
    <property type="match status" value="1"/>
</dbReference>
<feature type="domain" description="Helicase ATP-binding" evidence="3">
    <location>
        <begin position="94"/>
        <end position="310"/>
    </location>
</feature>
<dbReference type="PANTHER" id="PTHR47957:SF3">
    <property type="entry name" value="ATP-DEPENDENT HELICASE HRQ1"/>
    <property type="match status" value="1"/>
</dbReference>
<keyword evidence="2" id="KW-0067">ATP-binding</keyword>
<dbReference type="Pfam" id="PF00271">
    <property type="entry name" value="Helicase_C"/>
    <property type="match status" value="1"/>
</dbReference>
<dbReference type="InterPro" id="IPR018973">
    <property type="entry name" value="MZB"/>
</dbReference>
<name>A0A512PE82_9CELL</name>
<dbReference type="OrthoDB" id="3197455at2"/>
<dbReference type="SMART" id="SM00490">
    <property type="entry name" value="HELICc"/>
    <property type="match status" value="1"/>
</dbReference>
<evidence type="ECO:0000256" key="2">
    <source>
        <dbReference type="ARBA" id="ARBA00022840"/>
    </source>
</evidence>
<evidence type="ECO:0000313" key="6">
    <source>
        <dbReference type="Proteomes" id="UP000321798"/>
    </source>
</evidence>
<keyword evidence="6" id="KW-1185">Reference proteome</keyword>
<keyword evidence="5" id="KW-0378">Hydrolase</keyword>
<dbReference type="GO" id="GO:0003676">
    <property type="term" value="F:nucleic acid binding"/>
    <property type="evidence" value="ECO:0007669"/>
    <property type="project" value="InterPro"/>
</dbReference>
<organism evidence="5 6">
    <name type="scientific">Cellulomonas soli</name>
    <dbReference type="NCBI Taxonomy" id="931535"/>
    <lineage>
        <taxon>Bacteria</taxon>
        <taxon>Bacillati</taxon>
        <taxon>Actinomycetota</taxon>
        <taxon>Actinomycetes</taxon>
        <taxon>Micrococcales</taxon>
        <taxon>Cellulomonadaceae</taxon>
        <taxon>Cellulomonas</taxon>
    </lineage>
</organism>
<evidence type="ECO:0000259" key="3">
    <source>
        <dbReference type="PROSITE" id="PS51192"/>
    </source>
</evidence>
<dbReference type="InterPro" id="IPR027417">
    <property type="entry name" value="P-loop_NTPase"/>
</dbReference>
<evidence type="ECO:0000259" key="4">
    <source>
        <dbReference type="PROSITE" id="PS51194"/>
    </source>
</evidence>
<dbReference type="RefSeq" id="WP_146953239.1">
    <property type="nucleotide sequence ID" value="NZ_BAABBJ010000007.1"/>
</dbReference>
<dbReference type="SMART" id="SM00487">
    <property type="entry name" value="DEXDc"/>
    <property type="match status" value="1"/>
</dbReference>
<sequence length="2127" mass="229060">MSELLPTVQAGSIRTSLVDFLTTTFALADADARAGLDRFLADPETGMFKGPYVRLRLPFRPAERDPREVLEWYGGPHPYGHQAEAFARLASIRDGVDRRPSPTLVTTGTGSGKTEAFLFPILDHVRRARRQGVQGTKALLLYPMNALANDQAQRLARILTTHAELSGITAALYVGEKGKPRTRVTAEGLITDRAVIRDDPPDILLTNYKMLDQLLLRQEDQNLWRRSALSLQYLVLDEFHTYDGAQGTDVAMLLRRLGLVLRSHWPDDAPVSEADRARPLGRVTPVATSATLGAQGDPAVMCAFAETVFGEPFADDAVITETRLPLDAWVGDARERAAALGVTPVDVDGRRAAELRAAVDDLGPDPAGADLARVVLTHLYEGDVAEAVAPSGQAPAALLTLTRAHPLVAALVRASGDAVALADLAAEVSAASTLEPAVWEAVVADVVAMLGHVRSVAGRDAVSTEVHLWVRELTRIDRAADARTEFRWGDDGPVVAESATDTLRPAFPAVYCRHCGRSGWMVLLNPVGRGLAGDDETIRREHSTRTGRTRALLHAPAEADDAELRGRPVEGLQWFHVRNRELLAAPPGDDDGDLRDGWVLPVLAVGTGDVDADKQAKDEVCPSCGQIDGIRFLGSAIATLLSVTLSTMFGSATLDAREKRALVFTDSVQDAAHRAGFVQARSHTVTFRAAVRAAVEDGAVTLDELVSRLLEQAGDDAFARHRLLPTDLADRESFAPFWQEPRLRAAPAGVRRRVRRRLELDTALEVGLSSRVGRTLELTGSLAVEVQAGSPAYLAAAGRSVLEGFAFQGALDGKGGVPDDATLVAWARGLLERMRTQGAIDHPWFRRYRQDDGARWSIWGGRPRHEGMPAFPAGRAAPGYPRIGPTLDKPTGLEPVTHAQSWFARWSGRVLGVTPRDGGALAKLLVERLARDGVLSEETSTTGARVYGIPQDRVLVLPAAAEDLAAKRHLLVCDVCQSTHPGSTGTVDQLEGRPCFSVRCPGTLGRATLEAGFYRRLYASPDMRRIVAREHTSLLTDDDRAAYEDAFKQAEQQPGDPNVLVATPTLEMGIDIGDLSAVMLSSLPRTVASYLQRVGRAGRLTGNALDLAFVTGRGDQLPRLGDPLSVINGEVRPPATYLQADEILRRQLTAHLADGLARDTSVPQPRAATAAIGSVEPGTYLGTLVTVAEQDPDGHVDRFVATFPADLPKDVVAGLRTWLRPTDGPATSPFAAHLAHASGRWQRTVEMLRHRLTAVDALLPTLEAAVALPAVTEDDKQALRSARAARSLTRGRLAELTGEYWIGVLEQHGVFPNYTLMDDGVTLDVGFSWMDPDTQQYETSHAEFRRGAGQAIRELAPGATFYASGWEIRIDAVDLGTEGSAVRPWRLCPTCGYATDVGEDGGERVVATCPRCGGTGIADTGQRYEVVELEHVTAEVRRDEAAITDRTDVRERARFQIPVAADIDPAHVVDRWFVEGVGLGCTYLRRVDLRWVNMGLPTLGGARWVAGNELQAGLFRVCAGCGKLDSDAGTNKPHEHRPWCPHRKAAEEHVRTVALTRTLQTQGLLLRLPYSVTIGDTFAVPSLAAALLLGLREHIGGHPDHLAVHVVKDPDATDGSDVHDAVLVHDVVPGGTGYLAELADPEHLHRLLSVAWQTVRDCECRFENRLACHRCLLPFALSGHVQKVSRASAERHLQRLLAVPDGGTADPSAWPITRDAPTQTATGDSVLEQELYRRLLERLGPKGLGLKITEVPGPRGNAARLTGGGREWVLAPQVDILGSRPDFVLSTAGVPQTAIFADGRAYHASAAHNRLADDSAKRERLRLAGHRVVAVTAGDLATAGPPTPDWYTAETTSRLIAASSTQASMSAYQDLGRSVIDQIVAWVADPSAADRRQVARGVPYYLLGGTGPGTGVVPTPPDIDLTQVAVDALTDAPPPTEPSARFVFVTRKGALACAVEHADAVTRVAVVLDDRAEAIDEAHADSWRRWLQLSNALDLRDWPTTITTVTAWQAAQATTGTVVPVEEPAPPATDDLPEEWRAAGELATPVERSVLAQLARQHVPVPVVGAEGPDGIVLDVAWPHAHVTLAVNPMSEEDRIDLRAAGWQVLDPRDIAAVVAAIGSPTREAGA</sequence>
<protein>
    <submittedName>
        <fullName evidence="5">Helicase</fullName>
    </submittedName>
</protein>
<dbReference type="EMBL" id="BKAL01000007">
    <property type="protein sequence ID" value="GEP69496.1"/>
    <property type="molecule type" value="Genomic_DNA"/>
</dbReference>
<dbReference type="Pfam" id="PF09369">
    <property type="entry name" value="MZB"/>
    <property type="match status" value="1"/>
</dbReference>
<dbReference type="InterPro" id="IPR011545">
    <property type="entry name" value="DEAD/DEAH_box_helicase_dom"/>
</dbReference>
<dbReference type="Pfam" id="PF00270">
    <property type="entry name" value="DEAD"/>
    <property type="match status" value="1"/>
</dbReference>
<evidence type="ECO:0000313" key="5">
    <source>
        <dbReference type="EMBL" id="GEP69496.1"/>
    </source>
</evidence>
<dbReference type="GO" id="GO:0006289">
    <property type="term" value="P:nucleotide-excision repair"/>
    <property type="evidence" value="ECO:0007669"/>
    <property type="project" value="TreeGrafter"/>
</dbReference>
<dbReference type="SUPFAM" id="SSF52540">
    <property type="entry name" value="P-loop containing nucleoside triphosphate hydrolases"/>
    <property type="match status" value="2"/>
</dbReference>
<dbReference type="InterPro" id="IPR001650">
    <property type="entry name" value="Helicase_C-like"/>
</dbReference>